<evidence type="ECO:0000313" key="1">
    <source>
        <dbReference type="EMBL" id="MCP1387856.1"/>
    </source>
</evidence>
<gene>
    <name evidence="1" type="ORF">M5J20_06585</name>
</gene>
<reference evidence="1" key="1">
    <citation type="submission" date="2022-05" db="EMBL/GenBank/DDBJ databases">
        <title>Corynebacterium sp. TA-R-1 sp. nov., isolated from human feces.</title>
        <authorList>
            <person name="Shamsuzzaman M."/>
            <person name="Dahal R.H."/>
        </authorList>
    </citation>
    <scope>NUCLEOTIDE SEQUENCE</scope>
    <source>
        <strain evidence="1">TA-R-1</strain>
    </source>
</reference>
<dbReference type="RefSeq" id="WP_253577768.1">
    <property type="nucleotide sequence ID" value="NZ_JAMFTQ010000006.1"/>
</dbReference>
<organism evidence="1 2">
    <name type="scientific">Corynebacterium stercoris</name>
    <dbReference type="NCBI Taxonomy" id="2943490"/>
    <lineage>
        <taxon>Bacteria</taxon>
        <taxon>Bacillati</taxon>
        <taxon>Actinomycetota</taxon>
        <taxon>Actinomycetes</taxon>
        <taxon>Mycobacteriales</taxon>
        <taxon>Corynebacteriaceae</taxon>
        <taxon>Corynebacterium</taxon>
    </lineage>
</organism>
<sequence>MLGTLVGGIAAISLAACSMISPGKPESERYAQEAEAAGFGTAVTYEAFSAGLPNNEVRAYVDLAGVEDIEGLLTLLDGQRLMFISVTQPNGRTAQNVRREYLRPAFHLSELDAKLPETDVWAAGRSLLIEGVITAEVLHEAAAAAEQFEEVAIGPRPSIQVESGYDPDRLAAVFHDAAGTPVTEILWRDGIHSVRAESEAVGPDGGVPEGFREELRFLDPYLAVREGKAWADVAGPEGKVIGRIPLQ</sequence>
<keyword evidence="2" id="KW-1185">Reference proteome</keyword>
<accession>A0ABT1G1F2</accession>
<proteinExistence type="predicted"/>
<evidence type="ECO:0000313" key="2">
    <source>
        <dbReference type="Proteomes" id="UP001204000"/>
    </source>
</evidence>
<dbReference type="Proteomes" id="UP001204000">
    <property type="component" value="Unassembled WGS sequence"/>
</dbReference>
<comment type="caution">
    <text evidence="1">The sequence shown here is derived from an EMBL/GenBank/DDBJ whole genome shotgun (WGS) entry which is preliminary data.</text>
</comment>
<protein>
    <submittedName>
        <fullName evidence="1">Uncharacterized protein</fullName>
    </submittedName>
</protein>
<name>A0ABT1G1F2_9CORY</name>
<dbReference type="EMBL" id="JAMFTQ010000006">
    <property type="protein sequence ID" value="MCP1387856.1"/>
    <property type="molecule type" value="Genomic_DNA"/>
</dbReference>